<dbReference type="PANTHER" id="PTHR33993">
    <property type="entry name" value="GLYOXALASE-RELATED"/>
    <property type="match status" value="1"/>
</dbReference>
<evidence type="ECO:0000259" key="1">
    <source>
        <dbReference type="PROSITE" id="PS51819"/>
    </source>
</evidence>
<gene>
    <name evidence="2" type="ORF">DFR49_0425</name>
</gene>
<dbReference type="Gene3D" id="3.10.180.10">
    <property type="entry name" value="2,3-Dihydroxybiphenyl 1,2-Dioxygenase, domain 1"/>
    <property type="match status" value="1"/>
</dbReference>
<organism evidence="2 3">
    <name type="scientific">Hephaestia caeni</name>
    <dbReference type="NCBI Taxonomy" id="645617"/>
    <lineage>
        <taxon>Bacteria</taxon>
        <taxon>Pseudomonadati</taxon>
        <taxon>Pseudomonadota</taxon>
        <taxon>Alphaproteobacteria</taxon>
        <taxon>Sphingomonadales</taxon>
        <taxon>Sphingomonadaceae</taxon>
        <taxon>Hephaestia</taxon>
    </lineage>
</organism>
<dbReference type="OrthoDB" id="9792323at2"/>
<dbReference type="InterPro" id="IPR052164">
    <property type="entry name" value="Anthracycline_SecMetBiosynth"/>
</dbReference>
<dbReference type="Proteomes" id="UP000266568">
    <property type="component" value="Unassembled WGS sequence"/>
</dbReference>
<evidence type="ECO:0000313" key="2">
    <source>
        <dbReference type="EMBL" id="RIA45897.1"/>
    </source>
</evidence>
<sequence length="114" mass="12049">MTARINYLELPVADTGAAKTFYGAAFGWSFTDFGPTYAATTSGDTDIGFQADAKAKTAAALPVIEVDDLESAEAAVWTAGCTITAPIFAFPGGRRFHFRDPDGHEIAVMQPAVE</sequence>
<evidence type="ECO:0000313" key="3">
    <source>
        <dbReference type="Proteomes" id="UP000266568"/>
    </source>
</evidence>
<dbReference type="RefSeq" id="WP_119034374.1">
    <property type="nucleotide sequence ID" value="NZ_QXDC01000002.1"/>
</dbReference>
<comment type="caution">
    <text evidence="2">The sequence shown here is derived from an EMBL/GenBank/DDBJ whole genome shotgun (WGS) entry which is preliminary data.</text>
</comment>
<reference evidence="2 3" key="1">
    <citation type="submission" date="2018-08" db="EMBL/GenBank/DDBJ databases">
        <title>Genomic Encyclopedia of Type Strains, Phase IV (KMG-IV): sequencing the most valuable type-strain genomes for metagenomic binning, comparative biology and taxonomic classification.</title>
        <authorList>
            <person name="Goeker M."/>
        </authorList>
    </citation>
    <scope>NUCLEOTIDE SEQUENCE [LARGE SCALE GENOMIC DNA]</scope>
    <source>
        <strain evidence="2 3">DSM 25527</strain>
    </source>
</reference>
<protein>
    <recommendedName>
        <fullName evidence="1">VOC domain-containing protein</fullName>
    </recommendedName>
</protein>
<dbReference type="InterPro" id="IPR037523">
    <property type="entry name" value="VOC_core"/>
</dbReference>
<dbReference type="InterPro" id="IPR004360">
    <property type="entry name" value="Glyas_Fos-R_dOase_dom"/>
</dbReference>
<feature type="domain" description="VOC" evidence="1">
    <location>
        <begin position="4"/>
        <end position="111"/>
    </location>
</feature>
<dbReference type="InterPro" id="IPR029068">
    <property type="entry name" value="Glyas_Bleomycin-R_OHBP_Dase"/>
</dbReference>
<accession>A0A397PFE9</accession>
<dbReference type="PROSITE" id="PS51819">
    <property type="entry name" value="VOC"/>
    <property type="match status" value="1"/>
</dbReference>
<dbReference type="Pfam" id="PF00903">
    <property type="entry name" value="Glyoxalase"/>
    <property type="match status" value="1"/>
</dbReference>
<dbReference type="SUPFAM" id="SSF54593">
    <property type="entry name" value="Glyoxalase/Bleomycin resistance protein/Dihydroxybiphenyl dioxygenase"/>
    <property type="match status" value="1"/>
</dbReference>
<dbReference type="AlphaFoldDB" id="A0A397PFE9"/>
<dbReference type="PANTHER" id="PTHR33993:SF1">
    <property type="entry name" value="GLYOXALASE FAMILY PROTEIN"/>
    <property type="match status" value="1"/>
</dbReference>
<keyword evidence="3" id="KW-1185">Reference proteome</keyword>
<name>A0A397PFE9_9SPHN</name>
<proteinExistence type="predicted"/>
<dbReference type="EMBL" id="QXDC01000002">
    <property type="protein sequence ID" value="RIA45897.1"/>
    <property type="molecule type" value="Genomic_DNA"/>
</dbReference>